<comment type="caution">
    <text evidence="1">The sequence shown here is derived from an EMBL/GenBank/DDBJ whole genome shotgun (WGS) entry which is preliminary data.</text>
</comment>
<reference evidence="1 2" key="1">
    <citation type="submission" date="2020-02" db="EMBL/GenBank/DDBJ databases">
        <title>Sequencing the genomes of 1000 actinobacteria strains.</title>
        <authorList>
            <person name="Klenk H.-P."/>
        </authorList>
    </citation>
    <scope>NUCLEOTIDE SEQUENCE [LARGE SCALE GENOMIC DNA]</scope>
    <source>
        <strain evidence="1 2">DSM 19609</strain>
    </source>
</reference>
<dbReference type="Gene3D" id="2.40.50.140">
    <property type="entry name" value="Nucleic acid-binding proteins"/>
    <property type="match status" value="1"/>
</dbReference>
<dbReference type="SUPFAM" id="SSF50249">
    <property type="entry name" value="Nucleic acid-binding proteins"/>
    <property type="match status" value="1"/>
</dbReference>
<organism evidence="1 2">
    <name type="scientific">Brooklawnia cerclae</name>
    <dbReference type="NCBI Taxonomy" id="349934"/>
    <lineage>
        <taxon>Bacteria</taxon>
        <taxon>Bacillati</taxon>
        <taxon>Actinomycetota</taxon>
        <taxon>Actinomycetes</taxon>
        <taxon>Propionibacteriales</taxon>
        <taxon>Propionibacteriaceae</taxon>
        <taxon>Brooklawnia</taxon>
    </lineage>
</organism>
<accession>A0ABX0SDR0</accession>
<protein>
    <submittedName>
        <fullName evidence="1">Cold shock CspA family protein</fullName>
    </submittedName>
</protein>
<dbReference type="InterPro" id="IPR012340">
    <property type="entry name" value="NA-bd_OB-fold"/>
</dbReference>
<sequence length="78" mass="8843">MTWAGEAIVESWNRDEGWGVLLLGNGERAWAHFSMIRGSGFRALAPGQRVAGEFERRPANYPVEDDRCAWIAQTVHRE</sequence>
<keyword evidence="2" id="KW-1185">Reference proteome</keyword>
<name>A0ABX0SDR0_9ACTN</name>
<dbReference type="EMBL" id="JAAMOZ010000001">
    <property type="protein sequence ID" value="NIH55463.1"/>
    <property type="molecule type" value="Genomic_DNA"/>
</dbReference>
<gene>
    <name evidence="1" type="ORF">FB473_000108</name>
</gene>
<proteinExistence type="predicted"/>
<evidence type="ECO:0000313" key="1">
    <source>
        <dbReference type="EMBL" id="NIH55463.1"/>
    </source>
</evidence>
<dbReference type="RefSeq" id="WP_167163849.1">
    <property type="nucleotide sequence ID" value="NZ_BAAAOO010000012.1"/>
</dbReference>
<evidence type="ECO:0000313" key="2">
    <source>
        <dbReference type="Proteomes" id="UP000749311"/>
    </source>
</evidence>
<dbReference type="Proteomes" id="UP000749311">
    <property type="component" value="Unassembled WGS sequence"/>
</dbReference>